<sequence>MNILFIVPYPEGEAPSQRFRFEQYFPALKEAGHTYAVAPFLDKPTWQILYQPGRGVHKALGILKGLLRRLALLPSLPAYDWVFIHREAAPLGPPLFEWLITKVFRKRVVYDFDDAIWLPNTSEQNRMAARLKWHQKVAAICRWSYRVSCGNEYLRQWASQYNANAVYMPTTLDTERVHNRLKEHNEKEEVVIGWTGTHSTLKYLKPLEGVLQTLAARYPRLRFLIISNQPPTLDLPRLEYRPWNKETEIEDLLRMDIGIMPLTEDPWSEGKCGFKALQYMALGIPAVVSPVGVNREMIQEHGGGLSAQHEQEWGLLLERLIPDGKARSRMGARGRKTVETSYSVSAWGSHFLRLFELEC</sequence>
<evidence type="ECO:0000313" key="2">
    <source>
        <dbReference type="Proteomes" id="UP000011910"/>
    </source>
</evidence>
<dbReference type="GO" id="GO:0016740">
    <property type="term" value="F:transferase activity"/>
    <property type="evidence" value="ECO:0007669"/>
    <property type="project" value="UniProtKB-KW"/>
</dbReference>
<dbReference type="eggNOG" id="COG0438">
    <property type="taxonomic scope" value="Bacteria"/>
</dbReference>
<dbReference type="RefSeq" id="WP_009193951.1">
    <property type="nucleotide sequence ID" value="NZ_AODQ01000008.1"/>
</dbReference>
<reference evidence="1 2" key="1">
    <citation type="journal article" date="2013" name="Genome Announc.">
        <title>Draft Genome Sequence of Cesiribacter andamanensis Strain AMV16T, Isolated from a Soil Sample from a Mud Volcano in the Andaman Islands, India.</title>
        <authorList>
            <person name="Shivaji S."/>
            <person name="Ara S."/>
            <person name="Begum Z."/>
            <person name="Srinivas T.N."/>
            <person name="Singh A."/>
            <person name="Kumar Pinnaka A."/>
        </authorList>
    </citation>
    <scope>NUCLEOTIDE SEQUENCE [LARGE SCALE GENOMIC DNA]</scope>
    <source>
        <strain evidence="1 2">AMV16</strain>
    </source>
</reference>
<name>M7N6P1_9BACT</name>
<dbReference type="PATRIC" id="fig|1279009.4.peg.556"/>
<dbReference type="SUPFAM" id="SSF53756">
    <property type="entry name" value="UDP-Glycosyltransferase/glycogen phosphorylase"/>
    <property type="match status" value="1"/>
</dbReference>
<dbReference type="Pfam" id="PF13692">
    <property type="entry name" value="Glyco_trans_1_4"/>
    <property type="match status" value="1"/>
</dbReference>
<dbReference type="Proteomes" id="UP000011910">
    <property type="component" value="Unassembled WGS sequence"/>
</dbReference>
<dbReference type="STRING" id="1279009.ADICEAN_00544"/>
<dbReference type="OrthoDB" id="9815351at2"/>
<dbReference type="EMBL" id="AODQ01000008">
    <property type="protein sequence ID" value="EMR04258.1"/>
    <property type="molecule type" value="Genomic_DNA"/>
</dbReference>
<evidence type="ECO:0000313" key="1">
    <source>
        <dbReference type="EMBL" id="EMR04258.1"/>
    </source>
</evidence>
<gene>
    <name evidence="1" type="ORF">ADICEAN_00544</name>
</gene>
<organism evidence="1 2">
    <name type="scientific">Cesiribacter andamanensis AMV16</name>
    <dbReference type="NCBI Taxonomy" id="1279009"/>
    <lineage>
        <taxon>Bacteria</taxon>
        <taxon>Pseudomonadati</taxon>
        <taxon>Bacteroidota</taxon>
        <taxon>Cytophagia</taxon>
        <taxon>Cytophagales</taxon>
        <taxon>Cesiribacteraceae</taxon>
        <taxon>Cesiribacter</taxon>
    </lineage>
</organism>
<proteinExistence type="predicted"/>
<keyword evidence="1" id="KW-0808">Transferase</keyword>
<dbReference type="AlphaFoldDB" id="M7N6P1"/>
<dbReference type="Gene3D" id="3.40.50.2000">
    <property type="entry name" value="Glycogen Phosphorylase B"/>
    <property type="match status" value="1"/>
</dbReference>
<keyword evidence="2" id="KW-1185">Reference proteome</keyword>
<comment type="caution">
    <text evidence="1">The sequence shown here is derived from an EMBL/GenBank/DDBJ whole genome shotgun (WGS) entry which is preliminary data.</text>
</comment>
<dbReference type="CDD" id="cd03801">
    <property type="entry name" value="GT4_PimA-like"/>
    <property type="match status" value="1"/>
</dbReference>
<protein>
    <submittedName>
        <fullName evidence="1">Glycosyl transferases group 1</fullName>
    </submittedName>
</protein>
<accession>M7N6P1</accession>